<evidence type="ECO:0000259" key="9">
    <source>
        <dbReference type="Pfam" id="PF18967"/>
    </source>
</evidence>
<evidence type="ECO:0000256" key="1">
    <source>
        <dbReference type="ARBA" id="ARBA00004236"/>
    </source>
</evidence>
<feature type="transmembrane region" description="Helical" evidence="8">
    <location>
        <begin position="395"/>
        <end position="416"/>
    </location>
</feature>
<accession>A0A5C7FIB0</accession>
<comment type="caution">
    <text evidence="10">The sequence shown here is derived from an EMBL/GenBank/DDBJ whole genome shotgun (WGS) entry which is preliminary data.</text>
</comment>
<evidence type="ECO:0000256" key="6">
    <source>
        <dbReference type="ARBA" id="ARBA00023118"/>
    </source>
</evidence>
<feature type="domain" description="Pycsar effector protein" evidence="9">
    <location>
        <begin position="261"/>
        <end position="412"/>
    </location>
</feature>
<sequence length="417" mass="46484">MQSPLFSNHQLSDLADQAERFMLMTYERQPRAHVLHNDSWALALAGHAREIALRRPGASPDLAPLARTCALLESCRYWGVGSGIRDMTEVASEFTQWTGPDYLNPQMALKAALPGGSGPQRAELADVLHDAQLAQRLLSGAEGAELSWLEARYSQPTDAEETTSRLEVLRTYLNELRAARFRNGELRRQYQATHSAVLLDLQRLVDKLTSRQSPATHLAPARRRPRINKGVGYQEFDEPYEFQGLSSLESGPTRQAAQTYFRTVFRNHINLSAMADQKAAIMISVNALLIGALVTFTSYRNWAETRPEILLPLGLFSICGLVSLVYAALSARPSGKEQPEENLAFFGSFSQLSRAEFAEKMEDRLKDPNALYGTLVNDLHGLGKSLERKYQLLRMAYTIFLAGLVLSVLVLVGVMFL</sequence>
<keyword evidence="5 8" id="KW-1133">Transmembrane helix</keyword>
<evidence type="ECO:0000256" key="5">
    <source>
        <dbReference type="ARBA" id="ARBA00022989"/>
    </source>
</evidence>
<dbReference type="RefSeq" id="WP_147930585.1">
    <property type="nucleotide sequence ID" value="NZ_VOXD01000013.1"/>
</dbReference>
<gene>
    <name evidence="10" type="ORF">FUA23_09915</name>
</gene>
<keyword evidence="3 8" id="KW-0812">Transmembrane</keyword>
<dbReference type="EMBL" id="VOXD01000013">
    <property type="protein sequence ID" value="TXF89511.1"/>
    <property type="molecule type" value="Genomic_DNA"/>
</dbReference>
<evidence type="ECO:0000256" key="4">
    <source>
        <dbReference type="ARBA" id="ARBA00022741"/>
    </source>
</evidence>
<keyword evidence="2" id="KW-1003">Cell membrane</keyword>
<dbReference type="InterPro" id="IPR043760">
    <property type="entry name" value="PycTM_dom"/>
</dbReference>
<evidence type="ECO:0000256" key="7">
    <source>
        <dbReference type="ARBA" id="ARBA00023136"/>
    </source>
</evidence>
<organism evidence="10 11">
    <name type="scientific">Neolewinella aurantiaca</name>
    <dbReference type="NCBI Taxonomy" id="2602767"/>
    <lineage>
        <taxon>Bacteria</taxon>
        <taxon>Pseudomonadati</taxon>
        <taxon>Bacteroidota</taxon>
        <taxon>Saprospiria</taxon>
        <taxon>Saprospirales</taxon>
        <taxon>Lewinellaceae</taxon>
        <taxon>Neolewinella</taxon>
    </lineage>
</organism>
<dbReference type="OrthoDB" id="1490731at2"/>
<protein>
    <recommendedName>
        <fullName evidence="9">Pycsar effector protein domain-containing protein</fullName>
    </recommendedName>
</protein>
<feature type="transmembrane region" description="Helical" evidence="8">
    <location>
        <begin position="309"/>
        <end position="329"/>
    </location>
</feature>
<dbReference type="GO" id="GO:0000166">
    <property type="term" value="F:nucleotide binding"/>
    <property type="evidence" value="ECO:0007669"/>
    <property type="project" value="UniProtKB-KW"/>
</dbReference>
<keyword evidence="11" id="KW-1185">Reference proteome</keyword>
<dbReference type="GO" id="GO:0005886">
    <property type="term" value="C:plasma membrane"/>
    <property type="evidence" value="ECO:0007669"/>
    <property type="project" value="UniProtKB-SubCell"/>
</dbReference>
<keyword evidence="6" id="KW-0051">Antiviral defense</keyword>
<keyword evidence="7 8" id="KW-0472">Membrane</keyword>
<dbReference type="Proteomes" id="UP000321907">
    <property type="component" value="Unassembled WGS sequence"/>
</dbReference>
<reference evidence="10 11" key="1">
    <citation type="submission" date="2019-08" db="EMBL/GenBank/DDBJ databases">
        <title>Lewinella sp. strain SSH13 Genome sequencing and assembly.</title>
        <authorList>
            <person name="Kim I."/>
        </authorList>
    </citation>
    <scope>NUCLEOTIDE SEQUENCE [LARGE SCALE GENOMIC DNA]</scope>
    <source>
        <strain evidence="10 11">SSH13</strain>
    </source>
</reference>
<evidence type="ECO:0000256" key="3">
    <source>
        <dbReference type="ARBA" id="ARBA00022692"/>
    </source>
</evidence>
<evidence type="ECO:0000313" key="11">
    <source>
        <dbReference type="Proteomes" id="UP000321907"/>
    </source>
</evidence>
<evidence type="ECO:0000313" key="10">
    <source>
        <dbReference type="EMBL" id="TXF89511.1"/>
    </source>
</evidence>
<name>A0A5C7FIB0_9BACT</name>
<evidence type="ECO:0000256" key="8">
    <source>
        <dbReference type="SAM" id="Phobius"/>
    </source>
</evidence>
<dbReference type="Pfam" id="PF18967">
    <property type="entry name" value="PycTM"/>
    <property type="match status" value="1"/>
</dbReference>
<evidence type="ECO:0000256" key="2">
    <source>
        <dbReference type="ARBA" id="ARBA00022475"/>
    </source>
</evidence>
<proteinExistence type="predicted"/>
<dbReference type="AlphaFoldDB" id="A0A5C7FIB0"/>
<keyword evidence="4" id="KW-0547">Nucleotide-binding</keyword>
<feature type="transmembrane region" description="Helical" evidence="8">
    <location>
        <begin position="279"/>
        <end position="297"/>
    </location>
</feature>
<comment type="subcellular location">
    <subcellularLocation>
        <location evidence="1">Cell membrane</location>
    </subcellularLocation>
</comment>
<dbReference type="GO" id="GO:0051607">
    <property type="term" value="P:defense response to virus"/>
    <property type="evidence" value="ECO:0007669"/>
    <property type="project" value="UniProtKB-KW"/>
</dbReference>